<proteinExistence type="predicted"/>
<feature type="domain" description="DUF8054" evidence="3">
    <location>
        <begin position="7"/>
        <end position="86"/>
    </location>
</feature>
<organism evidence="6 7">
    <name type="scientific">Natrarchaeobaculum sulfurireducens</name>
    <dbReference type="NCBI Taxonomy" id="2044521"/>
    <lineage>
        <taxon>Archaea</taxon>
        <taxon>Methanobacteriati</taxon>
        <taxon>Methanobacteriota</taxon>
        <taxon>Stenosarchaea group</taxon>
        <taxon>Halobacteria</taxon>
        <taxon>Halobacteriales</taxon>
        <taxon>Natrialbaceae</taxon>
        <taxon>Natrarchaeobaculum</taxon>
    </lineage>
</organism>
<feature type="domain" description="DUF8054" evidence="5">
    <location>
        <begin position="134"/>
        <end position="254"/>
    </location>
</feature>
<feature type="compositionally biased region" description="Low complexity" evidence="1">
    <location>
        <begin position="96"/>
        <end position="119"/>
    </location>
</feature>
<keyword evidence="2" id="KW-0812">Transmembrane</keyword>
<evidence type="ECO:0000259" key="5">
    <source>
        <dbReference type="Pfam" id="PF26238"/>
    </source>
</evidence>
<dbReference type="KEGG" id="nan:AArc1_4041"/>
<evidence type="ECO:0000313" key="6">
    <source>
        <dbReference type="EMBL" id="AXR76158.1"/>
    </source>
</evidence>
<dbReference type="GeneID" id="37636640"/>
<feature type="transmembrane region" description="Helical" evidence="2">
    <location>
        <begin position="44"/>
        <end position="63"/>
    </location>
</feature>
<dbReference type="RefSeq" id="WP_117362375.1">
    <property type="nucleotide sequence ID" value="NZ_CP024045.1"/>
</dbReference>
<dbReference type="InterPro" id="IPR058675">
    <property type="entry name" value="DUF8054_C"/>
</dbReference>
<evidence type="ECO:0000256" key="2">
    <source>
        <dbReference type="SAM" id="Phobius"/>
    </source>
</evidence>
<evidence type="ECO:0000259" key="4">
    <source>
        <dbReference type="Pfam" id="PF26237"/>
    </source>
</evidence>
<feature type="domain" description="DUF8054" evidence="4">
    <location>
        <begin position="260"/>
        <end position="297"/>
    </location>
</feature>
<accession>A0A346P9G3</accession>
<gene>
    <name evidence="6" type="ORF">AArc1_4041</name>
</gene>
<dbReference type="EMBL" id="CP024045">
    <property type="protein sequence ID" value="AXR76158.1"/>
    <property type="molecule type" value="Genomic_DNA"/>
</dbReference>
<evidence type="ECO:0000259" key="3">
    <source>
        <dbReference type="Pfam" id="PF26236"/>
    </source>
</evidence>
<protein>
    <submittedName>
        <fullName evidence="6">Uncharacterized protein</fullName>
    </submittedName>
</protein>
<reference evidence="6 7" key="1">
    <citation type="submission" date="2017-10" db="EMBL/GenBank/DDBJ databases">
        <title>Phenotypic and genomic properties of facultatively anaerobic sulfur-reducing natronoarchaea from hypersaline soda lakes.</title>
        <authorList>
            <person name="Sorokin D.Y."/>
            <person name="Kublanov I.V."/>
            <person name="Roman P."/>
            <person name="Sinninghe Damste J.S."/>
            <person name="Golyshin P.N."/>
            <person name="Rojo D."/>
            <person name="Ciordia S."/>
            <person name="Mena Md.C."/>
            <person name="Ferrer M."/>
            <person name="Messina E."/>
            <person name="Smedile F."/>
            <person name="La Spada G."/>
            <person name="La Cono V."/>
            <person name="Yakimov M.M."/>
        </authorList>
    </citation>
    <scope>NUCLEOTIDE SEQUENCE [LARGE SCALE GENOMIC DNA]</scope>
    <source>
        <strain evidence="6 7">AArc1</strain>
        <plasmid evidence="7">paarc1-01</plasmid>
    </source>
</reference>
<dbReference type="Pfam" id="PF26238">
    <property type="entry name" value="DUF8054_M"/>
    <property type="match status" value="1"/>
</dbReference>
<keyword evidence="6" id="KW-0614">Plasmid</keyword>
<dbReference type="AlphaFoldDB" id="A0A346P9G3"/>
<dbReference type="Proteomes" id="UP000258707">
    <property type="component" value="Plasmid pAArc1-01"/>
</dbReference>
<dbReference type="InterPro" id="IPR058674">
    <property type="entry name" value="DUF8054_N"/>
</dbReference>
<dbReference type="InterPro" id="IPR058775">
    <property type="entry name" value="DUF8054_M"/>
</dbReference>
<sequence length="300" mass="33420">MREKLTEKLHQPEYTGENRCEACTVVNIIIAGVIGAIISRKSKLAGIASIGVSLLLIYLRGYLIPGTPTLTKRYMPASVLQLFGKDSEPKIRNGLTTSDNSSLETSNTSSTTPSTTNNDTQDDSDTMKMPTESPEEYFISMGAVEECENKDDLCIAEAFESEWVEEISDLSNGDFTAEDVAAALDLNIENDEFTIQEDDQTRRLKRDKRVVGQWPSEAALIADVASSRILRSRDEDWDKYKPDKKGELLNGLRLFLDTYPTTEGEIVLSEETVESCCSTHEVIVAVCEDTDERIFEHPMP</sequence>
<dbReference type="Pfam" id="PF26236">
    <property type="entry name" value="DUF8054_N"/>
    <property type="match status" value="1"/>
</dbReference>
<feature type="region of interest" description="Disordered" evidence="1">
    <location>
        <begin position="91"/>
        <end position="131"/>
    </location>
</feature>
<keyword evidence="2" id="KW-0472">Membrane</keyword>
<name>A0A346P9G3_9EURY</name>
<dbReference type="Pfam" id="PF26237">
    <property type="entry name" value="DUF8054_C"/>
    <property type="match status" value="1"/>
</dbReference>
<keyword evidence="2" id="KW-1133">Transmembrane helix</keyword>
<evidence type="ECO:0000313" key="7">
    <source>
        <dbReference type="Proteomes" id="UP000258707"/>
    </source>
</evidence>
<evidence type="ECO:0000256" key="1">
    <source>
        <dbReference type="SAM" id="MobiDB-lite"/>
    </source>
</evidence>
<geneLocation type="plasmid" evidence="7">
    <name>paarc1-01</name>
</geneLocation>